<dbReference type="RefSeq" id="WP_341672290.1">
    <property type="nucleotide sequence ID" value="NZ_JBBYHV010000001.1"/>
</dbReference>
<organism evidence="2 3">
    <name type="scientific">Aurantiacibacter gilvus</name>
    <dbReference type="NCBI Taxonomy" id="3139141"/>
    <lineage>
        <taxon>Bacteria</taxon>
        <taxon>Pseudomonadati</taxon>
        <taxon>Pseudomonadota</taxon>
        <taxon>Alphaproteobacteria</taxon>
        <taxon>Sphingomonadales</taxon>
        <taxon>Erythrobacteraceae</taxon>
        <taxon>Aurantiacibacter</taxon>
    </lineage>
</organism>
<dbReference type="EMBL" id="JBBYHV010000001">
    <property type="protein sequence ID" value="MEL1249763.1"/>
    <property type="molecule type" value="Genomic_DNA"/>
</dbReference>
<dbReference type="InterPro" id="IPR003347">
    <property type="entry name" value="JmjC_dom"/>
</dbReference>
<proteinExistence type="predicted"/>
<evidence type="ECO:0000259" key="1">
    <source>
        <dbReference type="PROSITE" id="PS51184"/>
    </source>
</evidence>
<dbReference type="SMART" id="SM00558">
    <property type="entry name" value="JmjC"/>
    <property type="match status" value="1"/>
</dbReference>
<dbReference type="InterPro" id="IPR041667">
    <property type="entry name" value="Cupin_8"/>
</dbReference>
<feature type="domain" description="JmjC" evidence="1">
    <location>
        <begin position="99"/>
        <end position="259"/>
    </location>
</feature>
<gene>
    <name evidence="2" type="ORF">AAEO60_03675</name>
</gene>
<comment type="caution">
    <text evidence="2">The sequence shown here is derived from an EMBL/GenBank/DDBJ whole genome shotgun (WGS) entry which is preliminary data.</text>
</comment>
<sequence>MSHHVGTLHGRSVGAKQIFPARSRAYFASTYPEGAHTLVHDLIEHPLLELEALAALGESLPASSVEYNRGDLPIGVDRKPGSNGMTIGETIRNIGSANSWAVLKNIENSAPYAALLHELLGELREVIERATGRMLTPQGFIFVSSPDAVTPYHFDPEHNILLQLKGTKTMTVFPAGNSDFARDENHEAYHTGGGRELDWKDEFAAQGINFPLRPGDALYVPVMAPHYVRNGPVPSVSLSITWRSDWSYAEADARAFNAFLRRLGTSPRPPHRWPRQNRSKALAWRVLRRLPGIDKG</sequence>
<dbReference type="PROSITE" id="PS51184">
    <property type="entry name" value="JMJC"/>
    <property type="match status" value="1"/>
</dbReference>
<dbReference type="Gene3D" id="2.60.120.650">
    <property type="entry name" value="Cupin"/>
    <property type="match status" value="1"/>
</dbReference>
<reference evidence="2 3" key="1">
    <citation type="submission" date="2024-04" db="EMBL/GenBank/DDBJ databases">
        <title>Aurantiacibacter sp. DGU6 16S ribosomal RNA gene Genome sequencing and assembly.</title>
        <authorList>
            <person name="Park S."/>
        </authorList>
    </citation>
    <scope>NUCLEOTIDE SEQUENCE [LARGE SCALE GENOMIC DNA]</scope>
    <source>
        <strain evidence="2 3">DGU6</strain>
    </source>
</reference>
<protein>
    <submittedName>
        <fullName evidence="2">Cupin-like domain-containing protein</fullName>
    </submittedName>
</protein>
<dbReference type="Proteomes" id="UP001497045">
    <property type="component" value="Unassembled WGS sequence"/>
</dbReference>
<dbReference type="PANTHER" id="PTHR12461">
    <property type="entry name" value="HYPOXIA-INDUCIBLE FACTOR 1 ALPHA INHIBITOR-RELATED"/>
    <property type="match status" value="1"/>
</dbReference>
<keyword evidence="3" id="KW-1185">Reference proteome</keyword>
<dbReference type="PANTHER" id="PTHR12461:SF105">
    <property type="entry name" value="HYPOXIA-INDUCIBLE FACTOR 1-ALPHA INHIBITOR"/>
    <property type="match status" value="1"/>
</dbReference>
<accession>A0ABU9IBH0</accession>
<dbReference type="SUPFAM" id="SSF51197">
    <property type="entry name" value="Clavaminate synthase-like"/>
    <property type="match status" value="1"/>
</dbReference>
<dbReference type="Pfam" id="PF13621">
    <property type="entry name" value="Cupin_8"/>
    <property type="match status" value="1"/>
</dbReference>
<name>A0ABU9IBH0_9SPHN</name>
<evidence type="ECO:0000313" key="2">
    <source>
        <dbReference type="EMBL" id="MEL1249763.1"/>
    </source>
</evidence>
<evidence type="ECO:0000313" key="3">
    <source>
        <dbReference type="Proteomes" id="UP001497045"/>
    </source>
</evidence>